<name>A0A917F4U0_9HYPH</name>
<dbReference type="EMBL" id="BMCT01000001">
    <property type="protein sequence ID" value="GGF52591.1"/>
    <property type="molecule type" value="Genomic_DNA"/>
</dbReference>
<accession>A0A917F4U0</accession>
<evidence type="ECO:0000313" key="3">
    <source>
        <dbReference type="Proteomes" id="UP000606044"/>
    </source>
</evidence>
<evidence type="ECO:0000313" key="2">
    <source>
        <dbReference type="EMBL" id="GGF52591.1"/>
    </source>
</evidence>
<feature type="region of interest" description="Disordered" evidence="1">
    <location>
        <begin position="1"/>
        <end position="77"/>
    </location>
</feature>
<reference evidence="2" key="1">
    <citation type="journal article" date="2014" name="Int. J. Syst. Evol. Microbiol.">
        <title>Complete genome sequence of Corynebacterium casei LMG S-19264T (=DSM 44701T), isolated from a smear-ripened cheese.</title>
        <authorList>
            <consortium name="US DOE Joint Genome Institute (JGI-PGF)"/>
            <person name="Walter F."/>
            <person name="Albersmeier A."/>
            <person name="Kalinowski J."/>
            <person name="Ruckert C."/>
        </authorList>
    </citation>
    <scope>NUCLEOTIDE SEQUENCE</scope>
    <source>
        <strain evidence="2">CCM 7897</strain>
    </source>
</reference>
<evidence type="ECO:0000256" key="1">
    <source>
        <dbReference type="SAM" id="MobiDB-lite"/>
    </source>
</evidence>
<sequence length="77" mass="8062">MQKLLAIGGEMQKEPAVSGQTQELPATGRRNANAARNSHCGRLQAPEGADVWCGKPPAQKPGRSQRPGRAADTGTTP</sequence>
<dbReference type="AlphaFoldDB" id="A0A917F4U0"/>
<protein>
    <submittedName>
        <fullName evidence="2">Uncharacterized protein</fullName>
    </submittedName>
</protein>
<gene>
    <name evidence="2" type="ORF">GCM10007301_10100</name>
</gene>
<proteinExistence type="predicted"/>
<organism evidence="2 3">
    <name type="scientific">Azorhizobium oxalatiphilum</name>
    <dbReference type="NCBI Taxonomy" id="980631"/>
    <lineage>
        <taxon>Bacteria</taxon>
        <taxon>Pseudomonadati</taxon>
        <taxon>Pseudomonadota</taxon>
        <taxon>Alphaproteobacteria</taxon>
        <taxon>Hyphomicrobiales</taxon>
        <taxon>Xanthobacteraceae</taxon>
        <taxon>Azorhizobium</taxon>
    </lineage>
</organism>
<keyword evidence="3" id="KW-1185">Reference proteome</keyword>
<comment type="caution">
    <text evidence="2">The sequence shown here is derived from an EMBL/GenBank/DDBJ whole genome shotgun (WGS) entry which is preliminary data.</text>
</comment>
<dbReference type="Proteomes" id="UP000606044">
    <property type="component" value="Unassembled WGS sequence"/>
</dbReference>
<reference evidence="2" key="2">
    <citation type="submission" date="2020-09" db="EMBL/GenBank/DDBJ databases">
        <authorList>
            <person name="Sun Q."/>
            <person name="Sedlacek I."/>
        </authorList>
    </citation>
    <scope>NUCLEOTIDE SEQUENCE</scope>
    <source>
        <strain evidence="2">CCM 7897</strain>
    </source>
</reference>